<gene>
    <name evidence="1" type="ORF">METZ01_LOCUS507263</name>
</gene>
<evidence type="ECO:0000313" key="1">
    <source>
        <dbReference type="EMBL" id="SVE54409.1"/>
    </source>
</evidence>
<name>A0A383ECS0_9ZZZZ</name>
<dbReference type="EMBL" id="UINC01224685">
    <property type="protein sequence ID" value="SVE54409.1"/>
    <property type="molecule type" value="Genomic_DNA"/>
</dbReference>
<evidence type="ECO:0008006" key="2">
    <source>
        <dbReference type="Google" id="ProtNLM"/>
    </source>
</evidence>
<accession>A0A383ECS0</accession>
<proteinExistence type="predicted"/>
<organism evidence="1">
    <name type="scientific">marine metagenome</name>
    <dbReference type="NCBI Taxonomy" id="408172"/>
    <lineage>
        <taxon>unclassified sequences</taxon>
        <taxon>metagenomes</taxon>
        <taxon>ecological metagenomes</taxon>
    </lineage>
</organism>
<dbReference type="AlphaFoldDB" id="A0A383ECS0"/>
<feature type="non-terminal residue" evidence="1">
    <location>
        <position position="46"/>
    </location>
</feature>
<reference evidence="1" key="1">
    <citation type="submission" date="2018-05" db="EMBL/GenBank/DDBJ databases">
        <authorList>
            <person name="Lanie J.A."/>
            <person name="Ng W.-L."/>
            <person name="Kazmierczak K.M."/>
            <person name="Andrzejewski T.M."/>
            <person name="Davidsen T.M."/>
            <person name="Wayne K.J."/>
            <person name="Tettelin H."/>
            <person name="Glass J.I."/>
            <person name="Rusch D."/>
            <person name="Podicherti R."/>
            <person name="Tsui H.-C.T."/>
            <person name="Winkler M.E."/>
        </authorList>
    </citation>
    <scope>NUCLEOTIDE SEQUENCE</scope>
</reference>
<protein>
    <recommendedName>
        <fullName evidence="2">Sulfatase N-terminal domain-containing protein</fullName>
    </recommendedName>
</protein>
<sequence>MRFHVFLSTAVLGASMVTALAAKQPNIVYIMSDELAYYELSHMGNP</sequence>